<comment type="caution">
    <text evidence="9">The sequence shown here is derived from an EMBL/GenBank/DDBJ whole genome shotgun (WGS) entry which is preliminary data.</text>
</comment>
<keyword evidence="7" id="KW-0501">Molybdenum cofactor biosynthesis</keyword>
<evidence type="ECO:0000256" key="7">
    <source>
        <dbReference type="ARBA" id="ARBA00023150"/>
    </source>
</evidence>
<evidence type="ECO:0000256" key="4">
    <source>
        <dbReference type="ARBA" id="ARBA00022741"/>
    </source>
</evidence>
<dbReference type="SUPFAM" id="SSF53448">
    <property type="entry name" value="Nucleotide-diphospho-sugar transferases"/>
    <property type="match status" value="1"/>
</dbReference>
<keyword evidence="3" id="KW-0479">Metal-binding</keyword>
<keyword evidence="1" id="KW-0963">Cytoplasm</keyword>
<keyword evidence="9" id="KW-0548">Nucleotidyltransferase</keyword>
<evidence type="ECO:0000256" key="1">
    <source>
        <dbReference type="ARBA" id="ARBA00022490"/>
    </source>
</evidence>
<evidence type="ECO:0000256" key="6">
    <source>
        <dbReference type="ARBA" id="ARBA00023134"/>
    </source>
</evidence>
<gene>
    <name evidence="9" type="ORF">EYS09_00215</name>
</gene>
<evidence type="ECO:0000313" key="9">
    <source>
        <dbReference type="EMBL" id="TBO61648.1"/>
    </source>
</evidence>
<keyword evidence="6" id="KW-0342">GTP-binding</keyword>
<dbReference type="GO" id="GO:0046872">
    <property type="term" value="F:metal ion binding"/>
    <property type="evidence" value="ECO:0007669"/>
    <property type="project" value="UniProtKB-KW"/>
</dbReference>
<dbReference type="GO" id="GO:0016779">
    <property type="term" value="F:nucleotidyltransferase activity"/>
    <property type="evidence" value="ECO:0007669"/>
    <property type="project" value="UniProtKB-KW"/>
</dbReference>
<evidence type="ECO:0000313" key="10">
    <source>
        <dbReference type="Proteomes" id="UP000292452"/>
    </source>
</evidence>
<dbReference type="CDD" id="cd02503">
    <property type="entry name" value="MobA"/>
    <property type="match status" value="1"/>
</dbReference>
<accession>A0A4Q9I1R3</accession>
<dbReference type="GO" id="GO:0005525">
    <property type="term" value="F:GTP binding"/>
    <property type="evidence" value="ECO:0007669"/>
    <property type="project" value="UniProtKB-KW"/>
</dbReference>
<evidence type="ECO:0000256" key="5">
    <source>
        <dbReference type="ARBA" id="ARBA00022842"/>
    </source>
</evidence>
<sequence length="235" mass="24642">MTPSRIQARRNGACVRGGDRAVRSSLLDSGEERSADDTGECYDAVVLAGGRARRLGGADKPMVSVGGMSLLDRALQACGGAGRTMVVGPHRATVRPVHHVQESPVRGGPLAALAAGVRWVRAPFVVVLAADLPFVRQETVTELLRQAAGCGTEGAVMLETQGRDNPLFAAYRTAAVRRGLALALARHGVLTGLPIRVLTHSLVLRYVPDIGGVSIDCDTWEAVALARAILKPDAG</sequence>
<dbReference type="EMBL" id="SIXH01000001">
    <property type="protein sequence ID" value="TBO61648.1"/>
    <property type="molecule type" value="Genomic_DNA"/>
</dbReference>
<dbReference type="InterPro" id="IPR025877">
    <property type="entry name" value="MobA-like_NTP_Trfase"/>
</dbReference>
<evidence type="ECO:0000256" key="2">
    <source>
        <dbReference type="ARBA" id="ARBA00022679"/>
    </source>
</evidence>
<reference evidence="9 10" key="1">
    <citation type="submission" date="2019-02" db="EMBL/GenBank/DDBJ databases">
        <title>Draft Genome Sequence of Streptomyces sp. AM-2504, identified by 16S rRNA comparative analysis as a Streptomyces Kasugaensis strain.</title>
        <authorList>
            <person name="Napolioni V."/>
            <person name="Giuliodori A.M."/>
            <person name="Spurio R."/>
            <person name="Fabbretti A."/>
        </authorList>
    </citation>
    <scope>NUCLEOTIDE SEQUENCE [LARGE SCALE GENOMIC DNA]</scope>
    <source>
        <strain evidence="9 10">AM-2504</strain>
    </source>
</reference>
<feature type="domain" description="MobA-like NTP transferase" evidence="8">
    <location>
        <begin position="44"/>
        <end position="177"/>
    </location>
</feature>
<dbReference type="InterPro" id="IPR029044">
    <property type="entry name" value="Nucleotide-diphossugar_trans"/>
</dbReference>
<keyword evidence="10" id="KW-1185">Reference proteome</keyword>
<evidence type="ECO:0000259" key="8">
    <source>
        <dbReference type="Pfam" id="PF12804"/>
    </source>
</evidence>
<dbReference type="Pfam" id="PF12804">
    <property type="entry name" value="NTP_transf_3"/>
    <property type="match status" value="1"/>
</dbReference>
<dbReference type="PANTHER" id="PTHR19136">
    <property type="entry name" value="MOLYBDENUM COFACTOR GUANYLYLTRANSFERASE"/>
    <property type="match status" value="1"/>
</dbReference>
<dbReference type="PANTHER" id="PTHR19136:SF81">
    <property type="entry name" value="MOLYBDENUM COFACTOR GUANYLYLTRANSFERASE"/>
    <property type="match status" value="1"/>
</dbReference>
<evidence type="ECO:0000256" key="3">
    <source>
        <dbReference type="ARBA" id="ARBA00022723"/>
    </source>
</evidence>
<protein>
    <submittedName>
        <fullName evidence="9">Molybdenum cofactor guanylyltransferase</fullName>
    </submittedName>
</protein>
<dbReference type="Gene3D" id="3.90.550.10">
    <property type="entry name" value="Spore Coat Polysaccharide Biosynthesis Protein SpsA, Chain A"/>
    <property type="match status" value="1"/>
</dbReference>
<keyword evidence="2 9" id="KW-0808">Transferase</keyword>
<dbReference type="GO" id="GO:0006777">
    <property type="term" value="P:Mo-molybdopterin cofactor biosynthetic process"/>
    <property type="evidence" value="ECO:0007669"/>
    <property type="project" value="UniProtKB-KW"/>
</dbReference>
<proteinExistence type="predicted"/>
<dbReference type="AlphaFoldDB" id="A0A4Q9I1R3"/>
<keyword evidence="4" id="KW-0547">Nucleotide-binding</keyword>
<name>A0A4Q9I1R3_STRKA</name>
<dbReference type="Proteomes" id="UP000292452">
    <property type="component" value="Unassembled WGS sequence"/>
</dbReference>
<dbReference type="InterPro" id="IPR013482">
    <property type="entry name" value="Molybde_CF_guanTrfase"/>
</dbReference>
<organism evidence="9 10">
    <name type="scientific">Streptomyces kasugaensis</name>
    <dbReference type="NCBI Taxonomy" id="1946"/>
    <lineage>
        <taxon>Bacteria</taxon>
        <taxon>Bacillati</taxon>
        <taxon>Actinomycetota</taxon>
        <taxon>Actinomycetes</taxon>
        <taxon>Kitasatosporales</taxon>
        <taxon>Streptomycetaceae</taxon>
        <taxon>Streptomyces</taxon>
    </lineage>
</organism>
<keyword evidence="5" id="KW-0460">Magnesium</keyword>